<evidence type="ECO:0000256" key="10">
    <source>
        <dbReference type="ARBA" id="ARBA00023242"/>
    </source>
</evidence>
<sequence length="87" mass="9897">MFDMTDFAAQLEQRKDELEGEIFEMLLTFSDFLSFKEMFLDYRAMKEDKTVDLSAGLTVTPLRLDTAASATDSQQNRDGQSEKDSPS</sequence>
<dbReference type="InterPro" id="IPR023379">
    <property type="entry name" value="BART_dom"/>
</dbReference>
<evidence type="ECO:0000256" key="13">
    <source>
        <dbReference type="SAM" id="MobiDB-lite"/>
    </source>
</evidence>
<evidence type="ECO:0000256" key="2">
    <source>
        <dbReference type="ARBA" id="ARBA00004123"/>
    </source>
</evidence>
<keyword evidence="11 12" id="KW-0966">Cell projection</keyword>
<comment type="subcellular location">
    <subcellularLocation>
        <location evidence="1 12">Cytoplasm</location>
        <location evidence="1 12">Cytoskeleton</location>
        <location evidence="1 12">Cilium basal body</location>
    </subcellularLocation>
    <subcellularLocation>
        <location evidence="3 12">Cytoplasm</location>
        <location evidence="3 12">Cytoskeleton</location>
        <location evidence="3 12">Microtubule organizing center</location>
        <location evidence="3 12">Centrosome</location>
    </subcellularLocation>
    <subcellularLocation>
        <location evidence="12">Cytoplasm</location>
    </subcellularLocation>
    <subcellularLocation>
        <location evidence="2 12">Nucleus</location>
    </subcellularLocation>
    <subcellularLocation>
        <location evidence="12">Mitochondrion intermembrane space</location>
    </subcellularLocation>
</comment>
<dbReference type="PANTHER" id="PTHR15487">
    <property type="entry name" value="ADP-RIBOSYLATION FACTOR-LIKE PROTEIN 2-BINDING PROTEIN"/>
    <property type="match status" value="1"/>
</dbReference>
<accession>A0A7J7JKA8</accession>
<evidence type="ECO:0000256" key="1">
    <source>
        <dbReference type="ARBA" id="ARBA00004120"/>
    </source>
</evidence>
<dbReference type="PANTHER" id="PTHR15487:SF4">
    <property type="entry name" value="ADP-RIBOSYLATION FACTOR-LIKE PROTEIN 2-BINDING PROTEIN"/>
    <property type="match status" value="1"/>
</dbReference>
<dbReference type="Proteomes" id="UP000593567">
    <property type="component" value="Unassembled WGS sequence"/>
</dbReference>
<evidence type="ECO:0000256" key="3">
    <source>
        <dbReference type="ARBA" id="ARBA00004300"/>
    </source>
</evidence>
<evidence type="ECO:0000313" key="15">
    <source>
        <dbReference type="EMBL" id="KAF6025798.1"/>
    </source>
</evidence>
<dbReference type="GO" id="GO:0005813">
    <property type="term" value="C:centrosome"/>
    <property type="evidence" value="ECO:0007669"/>
    <property type="project" value="UniProtKB-SubCell"/>
</dbReference>
<comment type="caution">
    <text evidence="15">The sequence shown here is derived from an EMBL/GenBank/DDBJ whole genome shotgun (WGS) entry which is preliminary data.</text>
</comment>
<dbReference type="EMBL" id="VXIV02002437">
    <property type="protein sequence ID" value="KAF6025798.1"/>
    <property type="molecule type" value="Genomic_DNA"/>
</dbReference>
<dbReference type="InterPro" id="IPR042541">
    <property type="entry name" value="BART_sf"/>
</dbReference>
<evidence type="ECO:0000256" key="5">
    <source>
        <dbReference type="ARBA" id="ARBA00014849"/>
    </source>
</evidence>
<keyword evidence="6 12" id="KW-0963">Cytoplasm</keyword>
<feature type="domain" description="BART" evidence="14">
    <location>
        <begin position="2"/>
        <end position="47"/>
    </location>
</feature>
<organism evidence="15 16">
    <name type="scientific">Bugula neritina</name>
    <name type="common">Brown bryozoan</name>
    <name type="synonym">Sertularia neritina</name>
    <dbReference type="NCBI Taxonomy" id="10212"/>
    <lineage>
        <taxon>Eukaryota</taxon>
        <taxon>Metazoa</taxon>
        <taxon>Spiralia</taxon>
        <taxon>Lophotrochozoa</taxon>
        <taxon>Bryozoa</taxon>
        <taxon>Gymnolaemata</taxon>
        <taxon>Cheilostomatida</taxon>
        <taxon>Flustrina</taxon>
        <taxon>Buguloidea</taxon>
        <taxon>Bugulidae</taxon>
        <taxon>Bugula</taxon>
    </lineage>
</organism>
<keyword evidence="16" id="KW-1185">Reference proteome</keyword>
<dbReference type="AlphaFoldDB" id="A0A7J7JKA8"/>
<proteinExistence type="inferred from homology"/>
<keyword evidence="7 12" id="KW-0969">Cilium</keyword>
<dbReference type="OrthoDB" id="302784at2759"/>
<evidence type="ECO:0000259" key="14">
    <source>
        <dbReference type="Pfam" id="PF11527"/>
    </source>
</evidence>
<evidence type="ECO:0000256" key="11">
    <source>
        <dbReference type="ARBA" id="ARBA00023273"/>
    </source>
</evidence>
<evidence type="ECO:0000256" key="8">
    <source>
        <dbReference type="ARBA" id="ARBA00023128"/>
    </source>
</evidence>
<dbReference type="GO" id="GO:0005929">
    <property type="term" value="C:cilium"/>
    <property type="evidence" value="ECO:0007669"/>
    <property type="project" value="UniProtKB-UniRule"/>
</dbReference>
<gene>
    <name evidence="15" type="ORF">EB796_016049</name>
</gene>
<dbReference type="GO" id="GO:0005634">
    <property type="term" value="C:nucleus"/>
    <property type="evidence" value="ECO:0007669"/>
    <property type="project" value="UniProtKB-SubCell"/>
</dbReference>
<keyword evidence="9 12" id="KW-0206">Cytoskeleton</keyword>
<evidence type="ECO:0000256" key="4">
    <source>
        <dbReference type="ARBA" id="ARBA00009880"/>
    </source>
</evidence>
<comment type="similarity">
    <text evidence="4 12">Belongs to the ARL2BP family.</text>
</comment>
<feature type="region of interest" description="Disordered" evidence="13">
    <location>
        <begin position="64"/>
        <end position="87"/>
    </location>
</feature>
<dbReference type="Gene3D" id="1.20.1520.10">
    <property type="entry name" value="ADP-ribosylation factor-like 2-binding protein, domain"/>
    <property type="match status" value="1"/>
</dbReference>
<reference evidence="15" key="1">
    <citation type="submission" date="2020-06" db="EMBL/GenBank/DDBJ databases">
        <title>Draft genome of Bugula neritina, a colonial animal packing powerful symbionts and potential medicines.</title>
        <authorList>
            <person name="Rayko M."/>
        </authorList>
    </citation>
    <scope>NUCLEOTIDE SEQUENCE [LARGE SCALE GENOMIC DNA]</scope>
    <source>
        <strain evidence="15">Kwan_BN1</strain>
    </source>
</reference>
<dbReference type="InterPro" id="IPR038849">
    <property type="entry name" value="ARL2BP"/>
</dbReference>
<dbReference type="GO" id="GO:0051457">
    <property type="term" value="P:maintenance of protein location in nucleus"/>
    <property type="evidence" value="ECO:0007669"/>
    <property type="project" value="TreeGrafter"/>
</dbReference>
<dbReference type="GO" id="GO:0005758">
    <property type="term" value="C:mitochondrial intermembrane space"/>
    <property type="evidence" value="ECO:0007669"/>
    <property type="project" value="UniProtKB-SubCell"/>
</dbReference>
<keyword evidence="8 12" id="KW-0496">Mitochondrion</keyword>
<evidence type="ECO:0000256" key="9">
    <source>
        <dbReference type="ARBA" id="ARBA00023212"/>
    </source>
</evidence>
<feature type="compositionally biased region" description="Polar residues" evidence="13">
    <location>
        <begin position="68"/>
        <end position="78"/>
    </location>
</feature>
<protein>
    <recommendedName>
        <fullName evidence="5 12">ADP-ribosylation factor-like protein 2-binding protein</fullName>
        <shortName evidence="12">ARF-like 2-binding protein</shortName>
    </recommendedName>
</protein>
<keyword evidence="10 12" id="KW-0539">Nucleus</keyword>
<name>A0A7J7JKA8_BUGNE</name>
<dbReference type="Pfam" id="PF11527">
    <property type="entry name" value="ARL2_Bind_BART"/>
    <property type="match status" value="1"/>
</dbReference>
<comment type="function">
    <text evidence="12">Plays a role as an effector of the ADP-ribosylation factor-like protein 2, ARL2.</text>
</comment>
<evidence type="ECO:0000256" key="12">
    <source>
        <dbReference type="RuleBase" id="RU367099"/>
    </source>
</evidence>
<evidence type="ECO:0000256" key="7">
    <source>
        <dbReference type="ARBA" id="ARBA00023069"/>
    </source>
</evidence>
<evidence type="ECO:0000256" key="6">
    <source>
        <dbReference type="ARBA" id="ARBA00022490"/>
    </source>
</evidence>
<evidence type="ECO:0000313" key="16">
    <source>
        <dbReference type="Proteomes" id="UP000593567"/>
    </source>
</evidence>